<evidence type="ECO:0000313" key="3">
    <source>
        <dbReference type="Proteomes" id="UP001221757"/>
    </source>
</evidence>
<proteinExistence type="predicted"/>
<name>A0AAD7GBA1_MYCRO</name>
<feature type="region of interest" description="Disordered" evidence="1">
    <location>
        <begin position="218"/>
        <end position="245"/>
    </location>
</feature>
<sequence length="262" mass="29371">PNQALSAIGIVNRGPSFKNECGFGVCSIAPLPASPVLHFSLHLLYLKNGLRRPRPVLVQLGTRPALPRPPPAPRLGQLEHKVPRRLARGALCPAAGPYTAEAAPRTAPARPRIRPPRAPLRSVRGRPRRLHLAEHPAHPRAPAHTTRRGFPLPFTHCIHVRSPSRTRNQGPPPRPLLYRRLPPLRLHIHHPVIHTHPAPAFRRPRATRHRRAHALPRAALPHPRRARAPPRTHPPPPHLRRRPPAQPVRVLIVAVRRWGRVV</sequence>
<accession>A0AAD7GBA1</accession>
<dbReference type="Proteomes" id="UP001221757">
    <property type="component" value="Unassembled WGS sequence"/>
</dbReference>
<comment type="caution">
    <text evidence="2">The sequence shown here is derived from an EMBL/GenBank/DDBJ whole genome shotgun (WGS) entry which is preliminary data.</text>
</comment>
<reference evidence="2" key="1">
    <citation type="submission" date="2023-03" db="EMBL/GenBank/DDBJ databases">
        <title>Massive genome expansion in bonnet fungi (Mycena s.s.) driven by repeated elements and novel gene families across ecological guilds.</title>
        <authorList>
            <consortium name="Lawrence Berkeley National Laboratory"/>
            <person name="Harder C.B."/>
            <person name="Miyauchi S."/>
            <person name="Viragh M."/>
            <person name="Kuo A."/>
            <person name="Thoen E."/>
            <person name="Andreopoulos B."/>
            <person name="Lu D."/>
            <person name="Skrede I."/>
            <person name="Drula E."/>
            <person name="Henrissat B."/>
            <person name="Morin E."/>
            <person name="Kohler A."/>
            <person name="Barry K."/>
            <person name="LaButti K."/>
            <person name="Morin E."/>
            <person name="Salamov A."/>
            <person name="Lipzen A."/>
            <person name="Mereny Z."/>
            <person name="Hegedus B."/>
            <person name="Baldrian P."/>
            <person name="Stursova M."/>
            <person name="Weitz H."/>
            <person name="Taylor A."/>
            <person name="Grigoriev I.V."/>
            <person name="Nagy L.G."/>
            <person name="Martin F."/>
            <person name="Kauserud H."/>
        </authorList>
    </citation>
    <scope>NUCLEOTIDE SEQUENCE</scope>
    <source>
        <strain evidence="2">CBHHK067</strain>
    </source>
</reference>
<keyword evidence="3" id="KW-1185">Reference proteome</keyword>
<dbReference type="AlphaFoldDB" id="A0AAD7GBA1"/>
<evidence type="ECO:0000313" key="2">
    <source>
        <dbReference type="EMBL" id="KAJ7675156.1"/>
    </source>
</evidence>
<dbReference type="EMBL" id="JARKIE010000152">
    <property type="protein sequence ID" value="KAJ7675156.1"/>
    <property type="molecule type" value="Genomic_DNA"/>
</dbReference>
<feature type="region of interest" description="Disordered" evidence="1">
    <location>
        <begin position="100"/>
        <end position="150"/>
    </location>
</feature>
<organism evidence="2 3">
    <name type="scientific">Mycena rosella</name>
    <name type="common">Pink bonnet</name>
    <name type="synonym">Agaricus rosellus</name>
    <dbReference type="NCBI Taxonomy" id="1033263"/>
    <lineage>
        <taxon>Eukaryota</taxon>
        <taxon>Fungi</taxon>
        <taxon>Dikarya</taxon>
        <taxon>Basidiomycota</taxon>
        <taxon>Agaricomycotina</taxon>
        <taxon>Agaricomycetes</taxon>
        <taxon>Agaricomycetidae</taxon>
        <taxon>Agaricales</taxon>
        <taxon>Marasmiineae</taxon>
        <taxon>Mycenaceae</taxon>
        <taxon>Mycena</taxon>
    </lineage>
</organism>
<protein>
    <submittedName>
        <fullName evidence="2">Uncharacterized protein</fullName>
    </submittedName>
</protein>
<gene>
    <name evidence="2" type="ORF">B0H17DRAFT_151686</name>
</gene>
<feature type="compositionally biased region" description="Low complexity" evidence="1">
    <location>
        <begin position="100"/>
        <end position="110"/>
    </location>
</feature>
<feature type="non-terminal residue" evidence="2">
    <location>
        <position position="1"/>
    </location>
</feature>
<evidence type="ECO:0000256" key="1">
    <source>
        <dbReference type="SAM" id="MobiDB-lite"/>
    </source>
</evidence>